<gene>
    <name evidence="1" type="ORF">BcabD6B2_11180</name>
</gene>
<sequence length="150" mass="16969">MGKNCNVVRPHVEFAGNRKQGDEGTQIERLDSVATPNHVVDGITQDTDGAQFPLQMRKQFARRHNFADLKRVVRPRIIKVVETSADFIVDSIFEVGRGTRFGNTSGNKNHFNGPPAQRHRLIASRSFQKQPEQPKIVVAEAPQMYQVVRH</sequence>
<keyword evidence="2" id="KW-1185">Reference proteome</keyword>
<dbReference type="EMBL" id="BPLF01000001">
    <property type="protein sequence ID" value="GIX61683.1"/>
    <property type="molecule type" value="Genomic_DNA"/>
</dbReference>
<organism evidence="1 2">
    <name type="scientific">Babesia caballi</name>
    <dbReference type="NCBI Taxonomy" id="5871"/>
    <lineage>
        <taxon>Eukaryota</taxon>
        <taxon>Sar</taxon>
        <taxon>Alveolata</taxon>
        <taxon>Apicomplexa</taxon>
        <taxon>Aconoidasida</taxon>
        <taxon>Piroplasmida</taxon>
        <taxon>Babesiidae</taxon>
        <taxon>Babesia</taxon>
    </lineage>
</organism>
<evidence type="ECO:0000313" key="1">
    <source>
        <dbReference type="EMBL" id="GIX61683.1"/>
    </source>
</evidence>
<keyword evidence="1" id="KW-0269">Exonuclease</keyword>
<dbReference type="AlphaFoldDB" id="A0AAV4LPQ2"/>
<dbReference type="Proteomes" id="UP001497744">
    <property type="component" value="Unassembled WGS sequence"/>
</dbReference>
<name>A0AAV4LPQ2_BABCB</name>
<accession>A0AAV4LPQ2</accession>
<dbReference type="RefSeq" id="XP_067713754.1">
    <property type="nucleotide sequence ID" value="XM_067857653.1"/>
</dbReference>
<protein>
    <submittedName>
        <fullName evidence="1">Exonuclease subunit SbcD</fullName>
    </submittedName>
</protein>
<comment type="caution">
    <text evidence="1">The sequence shown here is derived from an EMBL/GenBank/DDBJ whole genome shotgun (WGS) entry which is preliminary data.</text>
</comment>
<evidence type="ECO:0000313" key="2">
    <source>
        <dbReference type="Proteomes" id="UP001497744"/>
    </source>
</evidence>
<keyword evidence="1" id="KW-0540">Nuclease</keyword>
<dbReference type="GO" id="GO:0004527">
    <property type="term" value="F:exonuclease activity"/>
    <property type="evidence" value="ECO:0007669"/>
    <property type="project" value="UniProtKB-KW"/>
</dbReference>
<proteinExistence type="predicted"/>
<keyword evidence="1" id="KW-0378">Hydrolase</keyword>
<dbReference type="GeneID" id="94193166"/>
<reference evidence="1 2" key="1">
    <citation type="submission" date="2021-06" db="EMBL/GenBank/DDBJ databases">
        <title>Genome sequence of Babesia caballi.</title>
        <authorList>
            <person name="Yamagishi J."/>
            <person name="Kidaka T."/>
            <person name="Ochi A."/>
        </authorList>
    </citation>
    <scope>NUCLEOTIDE SEQUENCE [LARGE SCALE GENOMIC DNA]</scope>
    <source>
        <strain evidence="1">USDA-D6B2</strain>
    </source>
</reference>